<dbReference type="Proteomes" id="UP000023152">
    <property type="component" value="Unassembled WGS sequence"/>
</dbReference>
<dbReference type="InterPro" id="IPR007271">
    <property type="entry name" value="Nuc_sug_transpt"/>
</dbReference>
<name>X6MEI2_RETFI</name>
<feature type="transmembrane region" description="Helical" evidence="5">
    <location>
        <begin position="216"/>
        <end position="235"/>
    </location>
</feature>
<gene>
    <name evidence="6" type="ORF">RFI_25062</name>
</gene>
<protein>
    <submittedName>
        <fullName evidence="6">Uncharacterized protein</fullName>
    </submittedName>
</protein>
<evidence type="ECO:0000256" key="2">
    <source>
        <dbReference type="ARBA" id="ARBA00022692"/>
    </source>
</evidence>
<reference evidence="6 7" key="1">
    <citation type="journal article" date="2013" name="Curr. Biol.">
        <title>The Genome of the Foraminiferan Reticulomyxa filosa.</title>
        <authorList>
            <person name="Glockner G."/>
            <person name="Hulsmann N."/>
            <person name="Schleicher M."/>
            <person name="Noegel A.A."/>
            <person name="Eichinger L."/>
            <person name="Gallinger C."/>
            <person name="Pawlowski J."/>
            <person name="Sierra R."/>
            <person name="Euteneuer U."/>
            <person name="Pillet L."/>
            <person name="Moustafa A."/>
            <person name="Platzer M."/>
            <person name="Groth M."/>
            <person name="Szafranski K."/>
            <person name="Schliwa M."/>
        </authorList>
    </citation>
    <scope>NUCLEOTIDE SEQUENCE [LARGE SCALE GENOMIC DNA]</scope>
</reference>
<dbReference type="OMA" id="CYYFLNP"/>
<evidence type="ECO:0000313" key="7">
    <source>
        <dbReference type="Proteomes" id="UP000023152"/>
    </source>
</evidence>
<sequence>MEWQGYASIALVAVQVGVQPLLTIQYLSVYANKTVVVIIQELVKIVGGIITLTLANQWNEIAKIWNFRESLELAFFPSLIYSIQNVLAFVAYDHLDPLTFNLINQTKIISAAVFLYLLLKRKQTQRQLLSLVIVFFVAVMLSIDTEAHKGQSKTSQQTNSSTGSTFKKNEEFGLSAVLAASLFSGLAGTLVQKALQQSASTNNSGRNSLFYTIEMGFYGIVLMVLRLCFEMYLHILDGKKIIEKGVFHDLNWTCLVPITSNAVGGIGVGMLTKYAGVINKSYAMILGIMITGILRCLFWEEPMTVAMIAGVPMVMLSIYLNIQGSAETKSKEKTS</sequence>
<dbReference type="Pfam" id="PF04142">
    <property type="entry name" value="Nuc_sug_transp"/>
    <property type="match status" value="1"/>
</dbReference>
<accession>X6MEI2</accession>
<dbReference type="EMBL" id="ASPP01021528">
    <property type="protein sequence ID" value="ETO12314.1"/>
    <property type="molecule type" value="Genomic_DNA"/>
</dbReference>
<feature type="transmembrane region" description="Helical" evidence="5">
    <location>
        <begin position="126"/>
        <end position="143"/>
    </location>
</feature>
<dbReference type="InterPro" id="IPR037185">
    <property type="entry name" value="EmrE-like"/>
</dbReference>
<dbReference type="OrthoDB" id="408493at2759"/>
<keyword evidence="3 5" id="KW-1133">Transmembrane helix</keyword>
<organism evidence="6 7">
    <name type="scientific">Reticulomyxa filosa</name>
    <dbReference type="NCBI Taxonomy" id="46433"/>
    <lineage>
        <taxon>Eukaryota</taxon>
        <taxon>Sar</taxon>
        <taxon>Rhizaria</taxon>
        <taxon>Retaria</taxon>
        <taxon>Foraminifera</taxon>
        <taxon>Monothalamids</taxon>
        <taxon>Reticulomyxidae</taxon>
        <taxon>Reticulomyxa</taxon>
    </lineage>
</organism>
<proteinExistence type="predicted"/>
<dbReference type="SUPFAM" id="SSF103481">
    <property type="entry name" value="Multidrug resistance efflux transporter EmrE"/>
    <property type="match status" value="1"/>
</dbReference>
<evidence type="ECO:0000256" key="4">
    <source>
        <dbReference type="ARBA" id="ARBA00023136"/>
    </source>
</evidence>
<feature type="transmembrane region" description="Helical" evidence="5">
    <location>
        <begin position="73"/>
        <end position="92"/>
    </location>
</feature>
<comment type="caution">
    <text evidence="6">The sequence shown here is derived from an EMBL/GenBank/DDBJ whole genome shotgun (WGS) entry which is preliminary data.</text>
</comment>
<evidence type="ECO:0000313" key="6">
    <source>
        <dbReference type="EMBL" id="ETO12314.1"/>
    </source>
</evidence>
<dbReference type="AlphaFoldDB" id="X6MEI2"/>
<feature type="transmembrane region" description="Helical" evidence="5">
    <location>
        <begin position="282"/>
        <end position="299"/>
    </location>
</feature>
<feature type="transmembrane region" description="Helical" evidence="5">
    <location>
        <begin position="255"/>
        <end position="275"/>
    </location>
</feature>
<feature type="transmembrane region" description="Helical" evidence="5">
    <location>
        <begin position="98"/>
        <end position="119"/>
    </location>
</feature>
<dbReference type="GO" id="GO:0000139">
    <property type="term" value="C:Golgi membrane"/>
    <property type="evidence" value="ECO:0007669"/>
    <property type="project" value="InterPro"/>
</dbReference>
<feature type="transmembrane region" description="Helical" evidence="5">
    <location>
        <begin position="172"/>
        <end position="195"/>
    </location>
</feature>
<dbReference type="GO" id="GO:0015165">
    <property type="term" value="F:pyrimidine nucleotide-sugar transmembrane transporter activity"/>
    <property type="evidence" value="ECO:0007669"/>
    <property type="project" value="InterPro"/>
</dbReference>
<evidence type="ECO:0000256" key="5">
    <source>
        <dbReference type="SAM" id="Phobius"/>
    </source>
</evidence>
<evidence type="ECO:0000256" key="1">
    <source>
        <dbReference type="ARBA" id="ARBA00004141"/>
    </source>
</evidence>
<feature type="transmembrane region" description="Helical" evidence="5">
    <location>
        <begin position="305"/>
        <end position="322"/>
    </location>
</feature>
<evidence type="ECO:0000256" key="3">
    <source>
        <dbReference type="ARBA" id="ARBA00022989"/>
    </source>
</evidence>
<keyword evidence="2 5" id="KW-0812">Transmembrane</keyword>
<keyword evidence="7" id="KW-1185">Reference proteome</keyword>
<keyword evidence="4 5" id="KW-0472">Membrane</keyword>
<comment type="subcellular location">
    <subcellularLocation>
        <location evidence="1">Membrane</location>
        <topology evidence="1">Multi-pass membrane protein</topology>
    </subcellularLocation>
</comment>
<dbReference type="PANTHER" id="PTHR10231">
    <property type="entry name" value="NUCLEOTIDE-SUGAR TRANSMEMBRANE TRANSPORTER"/>
    <property type="match status" value="1"/>
</dbReference>